<evidence type="ECO:0000259" key="3">
    <source>
        <dbReference type="Pfam" id="PF24269"/>
    </source>
</evidence>
<dbReference type="AlphaFoldDB" id="A0A523UY06"/>
<organism evidence="4 5">
    <name type="scientific">candidate division TA06 bacterium</name>
    <dbReference type="NCBI Taxonomy" id="2250710"/>
    <lineage>
        <taxon>Bacteria</taxon>
        <taxon>Bacteria division TA06</taxon>
    </lineage>
</organism>
<gene>
    <name evidence="4" type="ORF">E3J62_01495</name>
</gene>
<dbReference type="InterPro" id="IPR055890">
    <property type="entry name" value="DUF7467"/>
</dbReference>
<feature type="domain" description="Secretion system C-terminal sorting" evidence="2">
    <location>
        <begin position="804"/>
        <end position="878"/>
    </location>
</feature>
<evidence type="ECO:0000313" key="4">
    <source>
        <dbReference type="EMBL" id="TET47383.1"/>
    </source>
</evidence>
<dbReference type="PANTHER" id="PTHR46580:SF4">
    <property type="entry name" value="ATP_GTP-BINDING PROTEIN"/>
    <property type="match status" value="1"/>
</dbReference>
<protein>
    <submittedName>
        <fullName evidence="4">T9SS type A sorting domain-containing protein</fullName>
    </submittedName>
</protein>
<dbReference type="Gene3D" id="2.130.10.130">
    <property type="entry name" value="Integrin alpha, N-terminal"/>
    <property type="match status" value="2"/>
</dbReference>
<comment type="caution">
    <text evidence="4">The sequence shown here is derived from an EMBL/GenBank/DDBJ whole genome shotgun (WGS) entry which is preliminary data.</text>
</comment>
<dbReference type="InterPro" id="IPR026444">
    <property type="entry name" value="Secre_tail"/>
</dbReference>
<dbReference type="Gene3D" id="2.60.40.4070">
    <property type="match status" value="1"/>
</dbReference>
<dbReference type="PANTHER" id="PTHR46580">
    <property type="entry name" value="SENSOR KINASE-RELATED"/>
    <property type="match status" value="1"/>
</dbReference>
<evidence type="ECO:0000256" key="1">
    <source>
        <dbReference type="ARBA" id="ARBA00022729"/>
    </source>
</evidence>
<dbReference type="EMBL" id="SOJN01000022">
    <property type="protein sequence ID" value="TET47383.1"/>
    <property type="molecule type" value="Genomic_DNA"/>
</dbReference>
<dbReference type="InterPro" id="IPR013517">
    <property type="entry name" value="FG-GAP"/>
</dbReference>
<keyword evidence="1" id="KW-0732">Signal</keyword>
<dbReference type="SUPFAM" id="SSF69318">
    <property type="entry name" value="Integrin alpha N-terminal domain"/>
    <property type="match status" value="2"/>
</dbReference>
<accession>A0A523UY06</accession>
<name>A0A523UY06_UNCT6</name>
<sequence length="881" mass="97538">MAHGKLLGILLISVAAAVILLVAVSAEGLWTDTHYSDFMEGIYDAEIYVSRRLQQETSPTDSGCIEYHAKFDVNNDGWYDLISSEESGPSVKIWLGSSSGYSPSNYLAYPVTWAGNCDISDLNLDGYPELIHSGYAMGEACIYWGTATGPSPDDTTLLPNDDGEAVYVADLDKDTYLDIAVAGVWDTLYVYWGSPSGYSTSDRFALPTGPKAHNIEASDLDMNGYLDLIVIQYGQPYDVLILYQTGTRSFTPSSLNFSNQSSPHGLSIGDLNDDGYIDIVATSYDETIHSSIYWGSSSGYSDADKLTLYPGHCYGGSGIADFDKDGLLDILYFRSNSQSPIIYYNSGSPPFFSDTDTEEIGIPLKATGGVVADFDYDGHVDVFVNHKGSYSYVFYGPSFTSYTSLPVSNDHHGAFREPRQVPSYYSRVVRPCSLGMDSLISGGEVYWIADTPGGSKIDIFFRAGNPPIPDSSWTDWYQVLTDTNSGSLPDEVYGHKYIQYRADLLWENAAEMPNLERIEVDITCEGEEGVSPLGLKENVLAELDTLEPQSKRVAKGIKKAKKHIEKSLKPKYWLDETHLVCKKGKKVFHEEKKAVKDLKKLCQGEKCKGVTSLFLIYHGAEEALIEAISKKKTCFGPEMVSPEDTFEINAVDEKLGANTEIWVDGSLDEEIHTSCSKPLEEGMVFGDFEVESVDKIGEGEGGFPSELCERLILMLVKADSILARVAIDDAIAAGGKEKEIEKAEKEMGKAEEDKAKGKYHKAINHYKKAWEHACKAMKSHKHSHNQMIWETKTERRNALLQTSPNPFSKSTMISYSVAVTGRVTLKVYDTSGRLVETLVDEYREPGSHGVQWSPETLASGIYFYRLDTQGFVNIKKMILVR</sequence>
<reference evidence="4 5" key="1">
    <citation type="submission" date="2019-03" db="EMBL/GenBank/DDBJ databases">
        <title>Metabolic potential of uncultured bacteria and archaea associated with petroleum seepage in deep-sea sediments.</title>
        <authorList>
            <person name="Dong X."/>
            <person name="Hubert C."/>
        </authorList>
    </citation>
    <scope>NUCLEOTIDE SEQUENCE [LARGE SCALE GENOMIC DNA]</scope>
    <source>
        <strain evidence="4">E44_bin18</strain>
    </source>
</reference>
<dbReference type="InterPro" id="IPR028994">
    <property type="entry name" value="Integrin_alpha_N"/>
</dbReference>
<proteinExistence type="predicted"/>
<dbReference type="Pfam" id="PF24269">
    <property type="entry name" value="DUF7467"/>
    <property type="match status" value="1"/>
</dbReference>
<dbReference type="NCBIfam" id="TIGR04183">
    <property type="entry name" value="Por_Secre_tail"/>
    <property type="match status" value="1"/>
</dbReference>
<evidence type="ECO:0000259" key="2">
    <source>
        <dbReference type="Pfam" id="PF18962"/>
    </source>
</evidence>
<dbReference type="Pfam" id="PF18962">
    <property type="entry name" value="Por_Secre_tail"/>
    <property type="match status" value="1"/>
</dbReference>
<feature type="domain" description="DUF7467" evidence="3">
    <location>
        <begin position="619"/>
        <end position="692"/>
    </location>
</feature>
<dbReference type="Pfam" id="PF13517">
    <property type="entry name" value="FG-GAP_3"/>
    <property type="match status" value="3"/>
</dbReference>
<dbReference type="Proteomes" id="UP000315525">
    <property type="component" value="Unassembled WGS sequence"/>
</dbReference>
<evidence type="ECO:0000313" key="5">
    <source>
        <dbReference type="Proteomes" id="UP000315525"/>
    </source>
</evidence>